<organism evidence="7 8">
    <name type="scientific">Intrasporangium calvum (strain ATCC 23552 / DSM 43043 / JCM 3097 / NBRC 12989 / NCIMB 10167 / NRRL B-3866 / 7 KIP)</name>
    <dbReference type="NCBI Taxonomy" id="710696"/>
    <lineage>
        <taxon>Bacteria</taxon>
        <taxon>Bacillati</taxon>
        <taxon>Actinomycetota</taxon>
        <taxon>Actinomycetes</taxon>
        <taxon>Micrococcales</taxon>
        <taxon>Intrasporangiaceae</taxon>
        <taxon>Intrasporangium</taxon>
    </lineage>
</organism>
<feature type="transmembrane region" description="Helical" evidence="6">
    <location>
        <begin position="275"/>
        <end position="297"/>
    </location>
</feature>
<feature type="transmembrane region" description="Helical" evidence="6">
    <location>
        <begin position="190"/>
        <end position="212"/>
    </location>
</feature>
<dbReference type="Proteomes" id="UP000008914">
    <property type="component" value="Chromosome"/>
</dbReference>
<feature type="transmembrane region" description="Helical" evidence="6">
    <location>
        <begin position="379"/>
        <end position="398"/>
    </location>
</feature>
<feature type="transmembrane region" description="Helical" evidence="6">
    <location>
        <begin position="157"/>
        <end position="178"/>
    </location>
</feature>
<reference evidence="7 8" key="1">
    <citation type="journal article" date="2010" name="Stand. Genomic Sci.">
        <title>Complete genome sequence of Intrasporangium calvum type strain (7 KIP).</title>
        <authorList>
            <person name="Del Rio T.G."/>
            <person name="Chertkov O."/>
            <person name="Yasawong M."/>
            <person name="Lucas S."/>
            <person name="Deshpande S."/>
            <person name="Cheng J.F."/>
            <person name="Detter C."/>
            <person name="Tapia R."/>
            <person name="Han C."/>
            <person name="Goodwin L."/>
            <person name="Pitluck S."/>
            <person name="Liolios K."/>
            <person name="Ivanova N."/>
            <person name="Mavromatis K."/>
            <person name="Pati A."/>
            <person name="Chen A."/>
            <person name="Palaniappan K."/>
            <person name="Land M."/>
            <person name="Hauser L."/>
            <person name="Chang Y.J."/>
            <person name="Jeffries C.D."/>
            <person name="Rohde M."/>
            <person name="Pukall R."/>
            <person name="Sikorski J."/>
            <person name="Goker M."/>
            <person name="Woyke T."/>
            <person name="Bristow J."/>
            <person name="Eisen J.A."/>
            <person name="Markowitz V."/>
            <person name="Hugenholtz P."/>
            <person name="Kyrpides N.C."/>
            <person name="Klenk H.P."/>
            <person name="Lapidus A."/>
        </authorList>
    </citation>
    <scope>NUCLEOTIDE SEQUENCE [LARGE SCALE GENOMIC DNA]</scope>
    <source>
        <strain evidence="8">ATCC 23552 / DSM 43043 / JCM 3097 / NBRC 12989 / 7 KIP</strain>
    </source>
</reference>
<sequence>MLGTMAQRMAHDSPAANRFARSGAVLLAGTLVSNVLSYAFFVVLSRRVDQADLGGVGSMVNLSVILGVPALGLQLVAARLVARRAHHGDHGRDLERRLLRASIALGAGSALVLAALSPMVSKVLDVSVLTVLLLAGGMVPIAVLLATQGLLQGRERFTALAVVLALAGVAKLLAALLASAVGSSGGRTTALIVGLYGLGLAMVAAVGAAVALSGGRPTAGTAPASPGPDSSPRASARLVRLIAAAAVPTSGLLFLAGVDVLLARHHLSPADSGQYTIGALFEKAAFWGMTFLATLFYPAMTDATRRRGALLRALLVTGALGLLGTAVTAAAGDRLAGLVGGPTFVSLGADLWRFVAFGVALALVQVLAYAGVAAASVRMGVTMWVVSGAAVAWVALAGDSVGDIITIFLLSAAGLVAAGLLIERATLLEPTRRRGASVRRVVP</sequence>
<dbReference type="EMBL" id="CP002343">
    <property type="protein sequence ID" value="ADU48170.1"/>
    <property type="molecule type" value="Genomic_DNA"/>
</dbReference>
<dbReference type="PANTHER" id="PTHR30250:SF11">
    <property type="entry name" value="O-ANTIGEN TRANSPORTER-RELATED"/>
    <property type="match status" value="1"/>
</dbReference>
<feature type="transmembrane region" description="Helical" evidence="6">
    <location>
        <begin position="404"/>
        <end position="422"/>
    </location>
</feature>
<feature type="transmembrane region" description="Helical" evidence="6">
    <location>
        <begin position="24"/>
        <end position="44"/>
    </location>
</feature>
<accession>E6S9H4</accession>
<dbReference type="PANTHER" id="PTHR30250">
    <property type="entry name" value="PST FAMILY PREDICTED COLANIC ACID TRANSPORTER"/>
    <property type="match status" value="1"/>
</dbReference>
<evidence type="ECO:0000313" key="7">
    <source>
        <dbReference type="EMBL" id="ADU48170.1"/>
    </source>
</evidence>
<feature type="transmembrane region" description="Helical" evidence="6">
    <location>
        <begin position="309"/>
        <end position="331"/>
    </location>
</feature>
<dbReference type="InterPro" id="IPR050833">
    <property type="entry name" value="Poly_Biosynth_Transport"/>
</dbReference>
<evidence type="ECO:0000256" key="4">
    <source>
        <dbReference type="ARBA" id="ARBA00022989"/>
    </source>
</evidence>
<protein>
    <submittedName>
        <fullName evidence="7">Polysaccharide biosynthesis protein</fullName>
    </submittedName>
</protein>
<dbReference type="GO" id="GO:0005886">
    <property type="term" value="C:plasma membrane"/>
    <property type="evidence" value="ECO:0007669"/>
    <property type="project" value="UniProtKB-SubCell"/>
</dbReference>
<evidence type="ECO:0000256" key="5">
    <source>
        <dbReference type="ARBA" id="ARBA00023136"/>
    </source>
</evidence>
<keyword evidence="2" id="KW-1003">Cell membrane</keyword>
<keyword evidence="3 6" id="KW-0812">Transmembrane</keyword>
<gene>
    <name evidence="7" type="ordered locus">Intca_1657</name>
</gene>
<comment type="subcellular location">
    <subcellularLocation>
        <location evidence="1">Cell membrane</location>
        <topology evidence="1">Multi-pass membrane protein</topology>
    </subcellularLocation>
</comment>
<feature type="transmembrane region" description="Helical" evidence="6">
    <location>
        <begin position="98"/>
        <end position="120"/>
    </location>
</feature>
<evidence type="ECO:0000256" key="2">
    <source>
        <dbReference type="ARBA" id="ARBA00022475"/>
    </source>
</evidence>
<dbReference type="HOGENOM" id="CLU_054185_0_0_11"/>
<evidence type="ECO:0000256" key="6">
    <source>
        <dbReference type="SAM" id="Phobius"/>
    </source>
</evidence>
<feature type="transmembrane region" description="Helical" evidence="6">
    <location>
        <begin position="126"/>
        <end position="145"/>
    </location>
</feature>
<dbReference type="STRING" id="710696.Intca_1657"/>
<evidence type="ECO:0000256" key="1">
    <source>
        <dbReference type="ARBA" id="ARBA00004651"/>
    </source>
</evidence>
<proteinExistence type="predicted"/>
<feature type="transmembrane region" description="Helical" evidence="6">
    <location>
        <begin position="56"/>
        <end position="77"/>
    </location>
</feature>
<feature type="transmembrane region" description="Helical" evidence="6">
    <location>
        <begin position="351"/>
        <end position="372"/>
    </location>
</feature>
<keyword evidence="8" id="KW-1185">Reference proteome</keyword>
<name>E6S9H4_INTC7</name>
<keyword evidence="5 6" id="KW-0472">Membrane</keyword>
<dbReference type="eggNOG" id="COG2244">
    <property type="taxonomic scope" value="Bacteria"/>
</dbReference>
<evidence type="ECO:0000256" key="3">
    <source>
        <dbReference type="ARBA" id="ARBA00022692"/>
    </source>
</evidence>
<dbReference type="AlphaFoldDB" id="E6S9H4"/>
<dbReference type="KEGG" id="ica:Intca_1657"/>
<feature type="transmembrane region" description="Helical" evidence="6">
    <location>
        <begin position="241"/>
        <end position="263"/>
    </location>
</feature>
<evidence type="ECO:0000313" key="8">
    <source>
        <dbReference type="Proteomes" id="UP000008914"/>
    </source>
</evidence>
<keyword evidence="4 6" id="KW-1133">Transmembrane helix</keyword>